<evidence type="ECO:0000259" key="1">
    <source>
        <dbReference type="Pfam" id="PF11997"/>
    </source>
</evidence>
<dbReference type="NCBIfam" id="NF038011">
    <property type="entry name" value="PelF"/>
    <property type="match status" value="1"/>
</dbReference>
<dbReference type="RefSeq" id="WP_217427354.1">
    <property type="nucleotide sequence ID" value="NZ_JABSNM010000001.1"/>
</dbReference>
<organism evidence="2 3">
    <name type="scientific">Sphaerotilus uruguayifluvii</name>
    <dbReference type="NCBI Taxonomy" id="2735897"/>
    <lineage>
        <taxon>Bacteria</taxon>
        <taxon>Pseudomonadati</taxon>
        <taxon>Pseudomonadota</taxon>
        <taxon>Betaproteobacteria</taxon>
        <taxon>Burkholderiales</taxon>
        <taxon>Sphaerotilaceae</taxon>
        <taxon>Sphaerotilus</taxon>
    </lineage>
</organism>
<dbReference type="PANTHER" id="PTHR12526">
    <property type="entry name" value="GLYCOSYLTRANSFERASE"/>
    <property type="match status" value="1"/>
</dbReference>
<comment type="caution">
    <text evidence="2">The sequence shown here is derived from an EMBL/GenBank/DDBJ whole genome shotgun (WGS) entry which is preliminary data.</text>
</comment>
<dbReference type="CDD" id="cd03813">
    <property type="entry name" value="GT4-like"/>
    <property type="match status" value="1"/>
</dbReference>
<evidence type="ECO:0000313" key="3">
    <source>
        <dbReference type="Proteomes" id="UP001516061"/>
    </source>
</evidence>
<proteinExistence type="predicted"/>
<dbReference type="EMBL" id="JABSNM010000001">
    <property type="protein sequence ID" value="NRT54478.1"/>
    <property type="molecule type" value="Genomic_DNA"/>
</dbReference>
<dbReference type="Pfam" id="PF13692">
    <property type="entry name" value="Glyco_trans_1_4"/>
    <property type="match status" value="1"/>
</dbReference>
<gene>
    <name evidence="2" type="ORF">HNQ01_000185</name>
</gene>
<keyword evidence="3" id="KW-1185">Reference proteome</keyword>
<dbReference type="PANTHER" id="PTHR12526:SF608">
    <property type="entry name" value="PELF"/>
    <property type="match status" value="1"/>
</dbReference>
<name>A0ABX2FWT2_9BURK</name>
<reference evidence="2 3" key="1">
    <citation type="submission" date="2020-05" db="EMBL/GenBank/DDBJ databases">
        <title>Genomic Encyclopedia of Type Strains, Phase IV (KMG-V): Genome sequencing to study the core and pangenomes of soil and plant-associated prokaryotes.</title>
        <authorList>
            <person name="Whitman W."/>
        </authorList>
    </citation>
    <scope>NUCLEOTIDE SEQUENCE [LARGE SCALE GENOMIC DNA]</scope>
    <source>
        <strain evidence="2 3">C29</strain>
    </source>
</reference>
<dbReference type="Proteomes" id="UP001516061">
    <property type="component" value="Unassembled WGS sequence"/>
</dbReference>
<evidence type="ECO:0000313" key="2">
    <source>
        <dbReference type="EMBL" id="NRT54478.1"/>
    </source>
</evidence>
<dbReference type="Pfam" id="PF11997">
    <property type="entry name" value="DUF3492"/>
    <property type="match status" value="1"/>
</dbReference>
<dbReference type="InterPro" id="IPR022622">
    <property type="entry name" value="DUF3492"/>
</dbReference>
<accession>A0ABX2FWT2</accession>
<protein>
    <submittedName>
        <fullName evidence="2">Glycosyltransferase involved in cell wall biosynthesis</fullName>
    </submittedName>
</protein>
<feature type="domain" description="DUF3492" evidence="1">
    <location>
        <begin position="18"/>
        <end position="297"/>
    </location>
</feature>
<sequence length="521" mass="58188">MTETTAPSAPALPRAESADIALLLEGTYPYVAGGVSSWIHQIVSGFPELRFAVIFLGSRRQDYGPVRYTLPPNLVHVEAHYLFEDEEGWRPPQRTVRTDPQAFAAVRRLHEHWRDPESDPDSAQALFGAVVDRFGDTLGQAHFLRGDQAWQHICEQYEAHCTDPSFVDYFWTVRTMHAPLWRLRQIAESMIPVRAFHSASTGYAGLLGAMCKRRWQRSLVLSEHGIYTKERSIDLFSARWISDNRSVLQRDLTELGYFRELWIRFFQGIGRACYDASDQIIALYEANRQRQIADGAMAARTSTIPNGISLERFEPLRALRPADPPPVLCLIGRVVPIKDVKTFIRAMRSVVNRLPEAEGWIAGPEDEDPGYAEECRQLAASLGLQDRVRFLGFRRLDELLPQVGLVVLSSISEALPLVLLEGFAAGVPAVTTDVGSCRQLVEGGLDDEDRATGLAGRVVGLADPVALADAAVELLCDREAWERASAAGAARTRRHYSLELMLGRYRAVYERALTWQASASS</sequence>
<dbReference type="InterPro" id="IPR047691">
    <property type="entry name" value="PelF-like"/>
</dbReference>